<dbReference type="SUPFAM" id="SSF53474">
    <property type="entry name" value="alpha/beta-Hydrolases"/>
    <property type="match status" value="1"/>
</dbReference>
<proteinExistence type="predicted"/>
<evidence type="ECO:0000313" key="4">
    <source>
        <dbReference type="Proteomes" id="UP001318682"/>
    </source>
</evidence>
<dbReference type="Proteomes" id="UP001318682">
    <property type="component" value="Chromosome"/>
</dbReference>
<evidence type="ECO:0000256" key="1">
    <source>
        <dbReference type="ARBA" id="ARBA00022801"/>
    </source>
</evidence>
<sequence length="265" mass="28949">MKPLDDAYANAAYIAGADAYPPAWEKAAAAFREELGARAELGLSYGRSERQVFDFFNAEGVSRGTLIFVHGGYWKAFDRSHWSHLAAGAMASGWSVAMPSYDLCPDVRISDITRQIATAVSKIADRTFEPIALAGHSAGGHLVSRMMDPLVLPEPVRRRITRIASISPVADLEPLLETSMNDILRLDAQEARAESLMSMARPQGAEVKIWVGAQERPAFLEQAEAQARAWGARQVVVPDKHHFDVIDALADPTSDMVAFLMGNKV</sequence>
<gene>
    <name evidence="3" type="ORF">ROLI_001690</name>
</gene>
<dbReference type="EMBL" id="CP143423">
    <property type="protein sequence ID" value="WVX47104.1"/>
    <property type="molecule type" value="Genomic_DNA"/>
</dbReference>
<dbReference type="PANTHER" id="PTHR48081:SF33">
    <property type="entry name" value="KYNURENINE FORMAMIDASE"/>
    <property type="match status" value="1"/>
</dbReference>
<organism evidence="3 4">
    <name type="scientific">Roseobacter fucihabitans</name>
    <dbReference type="NCBI Taxonomy" id="1537242"/>
    <lineage>
        <taxon>Bacteria</taxon>
        <taxon>Pseudomonadati</taxon>
        <taxon>Pseudomonadota</taxon>
        <taxon>Alphaproteobacteria</taxon>
        <taxon>Rhodobacterales</taxon>
        <taxon>Roseobacteraceae</taxon>
        <taxon>Roseobacter</taxon>
    </lineage>
</organism>
<evidence type="ECO:0000313" key="3">
    <source>
        <dbReference type="EMBL" id="WVX47104.1"/>
    </source>
</evidence>
<dbReference type="Gene3D" id="3.40.50.1820">
    <property type="entry name" value="alpha/beta hydrolase"/>
    <property type="match status" value="1"/>
</dbReference>
<dbReference type="InterPro" id="IPR050300">
    <property type="entry name" value="GDXG_lipolytic_enzyme"/>
</dbReference>
<accession>A0ABZ2BLV2</accession>
<name>A0ABZ2BLV2_9RHOB</name>
<keyword evidence="4" id="KW-1185">Reference proteome</keyword>
<dbReference type="Pfam" id="PF07859">
    <property type="entry name" value="Abhydrolase_3"/>
    <property type="match status" value="1"/>
</dbReference>
<dbReference type="RefSeq" id="WP_187428053.1">
    <property type="nucleotide sequence ID" value="NZ_CP143423.1"/>
</dbReference>
<dbReference type="InterPro" id="IPR029058">
    <property type="entry name" value="AB_hydrolase_fold"/>
</dbReference>
<protein>
    <recommendedName>
        <fullName evidence="2">Alpha/beta hydrolase fold-3 domain-containing protein</fullName>
    </recommendedName>
</protein>
<reference evidence="4" key="1">
    <citation type="submission" date="2024-01" db="EMBL/GenBank/DDBJ databases">
        <title>Roseobacter fucihabitans sp. nov., isolated from the brown alga Fucus spiralis.</title>
        <authorList>
            <person name="Hahnke S."/>
            <person name="Berger M."/>
            <person name="Schlingloff A."/>
            <person name="Athale I."/>
            <person name="Neumann-Schaal M."/>
            <person name="Adenaya A."/>
            <person name="Poehlein A."/>
            <person name="Daniel R."/>
            <person name="Pertersen J."/>
            <person name="Brinkhoff T."/>
        </authorList>
    </citation>
    <scope>NUCLEOTIDE SEQUENCE [LARGE SCALE GENOMIC DNA]</scope>
    <source>
        <strain evidence="4">B14</strain>
    </source>
</reference>
<feature type="domain" description="Alpha/beta hydrolase fold-3" evidence="2">
    <location>
        <begin position="66"/>
        <end position="181"/>
    </location>
</feature>
<dbReference type="PANTHER" id="PTHR48081">
    <property type="entry name" value="AB HYDROLASE SUPERFAMILY PROTEIN C4A8.06C"/>
    <property type="match status" value="1"/>
</dbReference>
<keyword evidence="1" id="KW-0378">Hydrolase</keyword>
<dbReference type="InterPro" id="IPR013094">
    <property type="entry name" value="AB_hydrolase_3"/>
</dbReference>
<evidence type="ECO:0000259" key="2">
    <source>
        <dbReference type="Pfam" id="PF07859"/>
    </source>
</evidence>